<dbReference type="EMBL" id="CADCVW010000012">
    <property type="protein sequence ID" value="CAA9482934.1"/>
    <property type="molecule type" value="Genomic_DNA"/>
</dbReference>
<protein>
    <submittedName>
        <fullName evidence="2">Uncharacterized protein</fullName>
    </submittedName>
</protein>
<feature type="compositionally biased region" description="Gly residues" evidence="1">
    <location>
        <begin position="1"/>
        <end position="11"/>
    </location>
</feature>
<sequence length="68" mass="7059">MEGAGGEGGEVVGHRATVAPPLQGRGWSGERRAGLDASAGAAKPRRADVRRCAPSERLRRSPSPVPRS</sequence>
<gene>
    <name evidence="2" type="ORF">AVDCRST_MAG39-380</name>
</gene>
<reference evidence="2" key="1">
    <citation type="submission" date="2020-02" db="EMBL/GenBank/DDBJ databases">
        <authorList>
            <person name="Meier V. D."/>
        </authorList>
    </citation>
    <scope>NUCLEOTIDE SEQUENCE</scope>
    <source>
        <strain evidence="2">AVDCRST_MAG39</strain>
    </source>
</reference>
<feature type="region of interest" description="Disordered" evidence="1">
    <location>
        <begin position="1"/>
        <end position="68"/>
    </location>
</feature>
<dbReference type="AlphaFoldDB" id="A0A6J4RVA1"/>
<accession>A0A6J4RVA1</accession>
<proteinExistence type="predicted"/>
<feature type="compositionally biased region" description="Basic and acidic residues" evidence="1">
    <location>
        <begin position="45"/>
        <end position="59"/>
    </location>
</feature>
<organism evidence="2">
    <name type="scientific">uncultured Sphingomonadaceae bacterium</name>
    <dbReference type="NCBI Taxonomy" id="169976"/>
    <lineage>
        <taxon>Bacteria</taxon>
        <taxon>Pseudomonadati</taxon>
        <taxon>Pseudomonadota</taxon>
        <taxon>Alphaproteobacteria</taxon>
        <taxon>Sphingomonadales</taxon>
        <taxon>Sphingomonadaceae</taxon>
        <taxon>environmental samples</taxon>
    </lineage>
</organism>
<evidence type="ECO:0000313" key="2">
    <source>
        <dbReference type="EMBL" id="CAA9482934.1"/>
    </source>
</evidence>
<evidence type="ECO:0000256" key="1">
    <source>
        <dbReference type="SAM" id="MobiDB-lite"/>
    </source>
</evidence>
<name>A0A6J4RVA1_9SPHN</name>